<evidence type="ECO:0000313" key="2">
    <source>
        <dbReference type="EMBL" id="KAJ8893348.1"/>
    </source>
</evidence>
<dbReference type="Proteomes" id="UP001159363">
    <property type="component" value="Chromosome 2"/>
</dbReference>
<feature type="domain" description="Endonuclease/exonuclease/phosphatase" evidence="1">
    <location>
        <begin position="121"/>
        <end position="192"/>
    </location>
</feature>
<keyword evidence="3" id="KW-1185">Reference proteome</keyword>
<gene>
    <name evidence="2" type="ORF">PR048_005939</name>
</gene>
<organism evidence="2 3">
    <name type="scientific">Dryococelus australis</name>
    <dbReference type="NCBI Taxonomy" id="614101"/>
    <lineage>
        <taxon>Eukaryota</taxon>
        <taxon>Metazoa</taxon>
        <taxon>Ecdysozoa</taxon>
        <taxon>Arthropoda</taxon>
        <taxon>Hexapoda</taxon>
        <taxon>Insecta</taxon>
        <taxon>Pterygota</taxon>
        <taxon>Neoptera</taxon>
        <taxon>Polyneoptera</taxon>
        <taxon>Phasmatodea</taxon>
        <taxon>Verophasmatodea</taxon>
        <taxon>Anareolatae</taxon>
        <taxon>Phasmatidae</taxon>
        <taxon>Eurycanthinae</taxon>
        <taxon>Dryococelus</taxon>
    </lineage>
</organism>
<reference evidence="2 3" key="1">
    <citation type="submission" date="2023-02" db="EMBL/GenBank/DDBJ databases">
        <title>LHISI_Scaffold_Assembly.</title>
        <authorList>
            <person name="Stuart O.P."/>
            <person name="Cleave R."/>
            <person name="Magrath M.J.L."/>
            <person name="Mikheyev A.S."/>
        </authorList>
    </citation>
    <scope>NUCLEOTIDE SEQUENCE [LARGE SCALE GENOMIC DNA]</scope>
    <source>
        <strain evidence="2">Daus_M_001</strain>
        <tissue evidence="2">Leg muscle</tissue>
    </source>
</reference>
<evidence type="ECO:0000259" key="1">
    <source>
        <dbReference type="Pfam" id="PF14529"/>
    </source>
</evidence>
<accession>A0ABQ9IBR6</accession>
<comment type="caution">
    <text evidence="2">The sequence shown here is derived from an EMBL/GenBank/DDBJ whole genome shotgun (WGS) entry which is preliminary data.</text>
</comment>
<dbReference type="InterPro" id="IPR005135">
    <property type="entry name" value="Endo/exonuclease/phosphatase"/>
</dbReference>
<evidence type="ECO:0000313" key="3">
    <source>
        <dbReference type="Proteomes" id="UP001159363"/>
    </source>
</evidence>
<dbReference type="Gene3D" id="3.60.10.10">
    <property type="entry name" value="Endonuclease/exonuclease/phosphatase"/>
    <property type="match status" value="1"/>
</dbReference>
<dbReference type="InterPro" id="IPR036691">
    <property type="entry name" value="Endo/exonu/phosph_ase_sf"/>
</dbReference>
<sequence>MSDVFSAWNVHSDLACVPDLSHLLHAKHPLLAALSETWFRPAHRFSMPDYICNCTDWVYAPGDSMAILVHRSVRYHHRALLPLALLEAMVIGVTSHRHAFSLPSSPSRAFPEADLLTLSHLDNMVVLSGDFNCCHVDWHCTISDFRGHTLERLMVPEVLCLCEPHRPTHVPTCSDNRPSVLDVFVTSGGVPFSSVATCTGLDSDNMSVIGVLHTLTPNSGTSIGLDYFRADWHHCHRFLDAQMDLSSAPHTPMELNVAVQSFTEAILLVAEEVIAARPFLVVGSCFLNQFFLCGART</sequence>
<protein>
    <recommendedName>
        <fullName evidence="1">Endonuclease/exonuclease/phosphatase domain-containing protein</fullName>
    </recommendedName>
</protein>
<name>A0ABQ9IBR6_9NEOP</name>
<dbReference type="SUPFAM" id="SSF56219">
    <property type="entry name" value="DNase I-like"/>
    <property type="match status" value="1"/>
</dbReference>
<dbReference type="Pfam" id="PF14529">
    <property type="entry name" value="Exo_endo_phos_2"/>
    <property type="match status" value="1"/>
</dbReference>
<dbReference type="EMBL" id="JARBHB010000002">
    <property type="protein sequence ID" value="KAJ8893348.1"/>
    <property type="molecule type" value="Genomic_DNA"/>
</dbReference>
<proteinExistence type="predicted"/>